<feature type="domain" description="Amine oxidase" evidence="6">
    <location>
        <begin position="11"/>
        <end position="479"/>
    </location>
</feature>
<comment type="pathway">
    <text evidence="1 5">Carotenoid biosynthesis.</text>
</comment>
<dbReference type="Gene3D" id="3.50.50.60">
    <property type="entry name" value="FAD/NAD(P)-binding domain"/>
    <property type="match status" value="2"/>
</dbReference>
<evidence type="ECO:0000256" key="3">
    <source>
        <dbReference type="ARBA" id="ARBA00022746"/>
    </source>
</evidence>
<dbReference type="NCBIfam" id="NF042421">
    <property type="entry name" value="hydcarot_desat_CrtD"/>
    <property type="match status" value="1"/>
</dbReference>
<reference evidence="7 8" key="1">
    <citation type="submission" date="2016-03" db="EMBL/GenBank/DDBJ databases">
        <title>Draft genome sequence of Flavobacterium fryxellicola DSM 16209.</title>
        <authorList>
            <person name="Shin S.-K."/>
            <person name="Yi H."/>
        </authorList>
    </citation>
    <scope>NUCLEOTIDE SEQUENCE [LARGE SCALE GENOMIC DNA]</scope>
    <source>
        <strain evidence="7 8">DSM 16209</strain>
    </source>
</reference>
<sequence>MKQAIIVGSGIAGLAAAIRLQNKGYAVQVLEKNSYPGGKLTQISGNGFRFDAGPSLFTMPNLVTELFDLSGKKSSDYFNFDQLDVLCNYFYEDGTQIIASSDIEAFAAEIERKTTDSAEKVKKHLNKSAFIYGATKDQFLNKSLHKINSFLSFSTLVAVFKMPFLNIFNSMNQVNENTFTDSKTIRLFNRYATYNGSNPYKAPGILNIIPHLEFGLGAYLPRGGMHEITNSLVKLAKEIGVEFHFNQEVIAIGTENNLAKSVTTASCNYAADLIVCNADIHTVYEKLIPSAKKLKEVDKQERSSSALIFYWGVNKEFSQLDVHNIMFTEDYKAEFDHIFETKTIYEDPTIYINITSKKNEGDAPKGKENWFVMINVPSVYGQDWDSLIAEARKNILSKISRNLGESIEDLIQFEQQLTPQLIQDKTYSYKGSLYGTSSNNRFAAFFRHKNFSSQYKNLFFCGGSVHPGGGIPLALLSAKIIDKLVK</sequence>
<name>A0A167U3M5_9FLAO</name>
<dbReference type="GO" id="GO:0016491">
    <property type="term" value="F:oxidoreductase activity"/>
    <property type="evidence" value="ECO:0007669"/>
    <property type="project" value="UniProtKB-KW"/>
</dbReference>
<keyword evidence="3 5" id="KW-0125">Carotenoid biosynthesis</keyword>
<evidence type="ECO:0000313" key="8">
    <source>
        <dbReference type="Proteomes" id="UP000077164"/>
    </source>
</evidence>
<organism evidence="7 8">
    <name type="scientific">Flavobacterium fryxellicola</name>
    <dbReference type="NCBI Taxonomy" id="249352"/>
    <lineage>
        <taxon>Bacteria</taxon>
        <taxon>Pseudomonadati</taxon>
        <taxon>Bacteroidota</taxon>
        <taxon>Flavobacteriia</taxon>
        <taxon>Flavobacteriales</taxon>
        <taxon>Flavobacteriaceae</taxon>
        <taxon>Flavobacterium</taxon>
    </lineage>
</organism>
<proteinExistence type="inferred from homology"/>
<evidence type="ECO:0000256" key="1">
    <source>
        <dbReference type="ARBA" id="ARBA00004829"/>
    </source>
</evidence>
<dbReference type="EMBL" id="LVJE01000048">
    <property type="protein sequence ID" value="OAB25222.1"/>
    <property type="molecule type" value="Genomic_DNA"/>
</dbReference>
<comment type="caution">
    <text evidence="7">The sequence shown here is derived from an EMBL/GenBank/DDBJ whole genome shotgun (WGS) entry which is preliminary data.</text>
</comment>
<dbReference type="InterPro" id="IPR014105">
    <property type="entry name" value="Carotenoid/retinoid_OxRdtase"/>
</dbReference>
<dbReference type="GO" id="GO:0016117">
    <property type="term" value="P:carotenoid biosynthetic process"/>
    <property type="evidence" value="ECO:0007669"/>
    <property type="project" value="UniProtKB-KW"/>
</dbReference>
<dbReference type="PANTHER" id="PTHR43734">
    <property type="entry name" value="PHYTOENE DESATURASE"/>
    <property type="match status" value="1"/>
</dbReference>
<gene>
    <name evidence="7" type="ORF">FBFR_16235</name>
</gene>
<accession>A0A167U3M5</accession>
<dbReference type="NCBIfam" id="TIGR02734">
    <property type="entry name" value="crtI_fam"/>
    <property type="match status" value="1"/>
</dbReference>
<dbReference type="Pfam" id="PF01593">
    <property type="entry name" value="Amino_oxidase"/>
    <property type="match status" value="1"/>
</dbReference>
<dbReference type="PANTHER" id="PTHR43734:SF7">
    <property type="entry name" value="4,4'-DIAPONEUROSPORENE OXYGENASE"/>
    <property type="match status" value="1"/>
</dbReference>
<dbReference type="InterPro" id="IPR054840">
    <property type="entry name" value="hydcarot_desat_CrtD"/>
</dbReference>
<dbReference type="InterPro" id="IPR002937">
    <property type="entry name" value="Amino_oxidase"/>
</dbReference>
<comment type="similarity">
    <text evidence="2 5">Belongs to the carotenoid/retinoid oxidoreductase family.</text>
</comment>
<evidence type="ECO:0000313" key="7">
    <source>
        <dbReference type="EMBL" id="OAB25222.1"/>
    </source>
</evidence>
<dbReference type="SUPFAM" id="SSF51905">
    <property type="entry name" value="FAD/NAD(P)-binding domain"/>
    <property type="match status" value="1"/>
</dbReference>
<dbReference type="STRING" id="249352.SAMN05444395_101187"/>
<dbReference type="AlphaFoldDB" id="A0A167U3M5"/>
<dbReference type="RefSeq" id="WP_066083163.1">
    <property type="nucleotide sequence ID" value="NZ_FRDK01000001.1"/>
</dbReference>
<keyword evidence="8" id="KW-1185">Reference proteome</keyword>
<evidence type="ECO:0000256" key="4">
    <source>
        <dbReference type="ARBA" id="ARBA00023002"/>
    </source>
</evidence>
<evidence type="ECO:0000259" key="6">
    <source>
        <dbReference type="Pfam" id="PF01593"/>
    </source>
</evidence>
<evidence type="ECO:0000256" key="2">
    <source>
        <dbReference type="ARBA" id="ARBA00006046"/>
    </source>
</evidence>
<dbReference type="InterPro" id="IPR036188">
    <property type="entry name" value="FAD/NAD-bd_sf"/>
</dbReference>
<evidence type="ECO:0000256" key="5">
    <source>
        <dbReference type="RuleBase" id="RU362075"/>
    </source>
</evidence>
<keyword evidence="4 5" id="KW-0560">Oxidoreductase</keyword>
<dbReference type="Proteomes" id="UP000077164">
    <property type="component" value="Unassembled WGS sequence"/>
</dbReference>
<protein>
    <submittedName>
        <fullName evidence="7">Phytoene dehydrogenase</fullName>
    </submittedName>
</protein>
<dbReference type="OrthoDB" id="9774675at2"/>